<evidence type="ECO:0000313" key="3">
    <source>
        <dbReference type="EMBL" id="TPQ23297.1"/>
    </source>
</evidence>
<dbReference type="SUPFAM" id="SSF51126">
    <property type="entry name" value="Pectin lyase-like"/>
    <property type="match status" value="1"/>
</dbReference>
<keyword evidence="4" id="KW-1185">Reference proteome</keyword>
<dbReference type="EMBL" id="VCHX02000057">
    <property type="protein sequence ID" value="TPQ23297.1"/>
    <property type="molecule type" value="Genomic_DNA"/>
</dbReference>
<evidence type="ECO:0000313" key="4">
    <source>
        <dbReference type="Proteomes" id="UP000317378"/>
    </source>
</evidence>
<organism evidence="3 4">
    <name type="scientific">Streptomyces sporangiiformans</name>
    <dbReference type="NCBI Taxonomy" id="2315329"/>
    <lineage>
        <taxon>Bacteria</taxon>
        <taxon>Bacillati</taxon>
        <taxon>Actinomycetota</taxon>
        <taxon>Actinomycetes</taxon>
        <taxon>Kitasatosporales</taxon>
        <taxon>Streptomycetaceae</taxon>
        <taxon>Streptomyces</taxon>
    </lineage>
</organism>
<name>A0A505DQ07_9ACTN</name>
<dbReference type="SMART" id="SM00014">
    <property type="entry name" value="acidPPc"/>
    <property type="match status" value="1"/>
</dbReference>
<dbReference type="OrthoDB" id="9805301at2"/>
<dbReference type="InterPro" id="IPR036938">
    <property type="entry name" value="PAP2/HPO_sf"/>
</dbReference>
<dbReference type="Gene3D" id="1.20.144.10">
    <property type="entry name" value="Phosphatidic acid phosphatase type 2/haloperoxidase"/>
    <property type="match status" value="1"/>
</dbReference>
<dbReference type="InterPro" id="IPR013425">
    <property type="entry name" value="Autotrns_rpt"/>
</dbReference>
<proteinExistence type="predicted"/>
<feature type="domain" description="Phosphatidic acid phosphatase type 2/haloperoxidase" evidence="2">
    <location>
        <begin position="202"/>
        <end position="341"/>
    </location>
</feature>
<dbReference type="Pfam" id="PF12951">
    <property type="entry name" value="PATR"/>
    <property type="match status" value="1"/>
</dbReference>
<dbReference type="AlphaFoldDB" id="A0A505DQ07"/>
<dbReference type="InterPro" id="IPR006311">
    <property type="entry name" value="TAT_signal"/>
</dbReference>
<keyword evidence="1" id="KW-0732">Signal</keyword>
<dbReference type="PROSITE" id="PS51318">
    <property type="entry name" value="TAT"/>
    <property type="match status" value="1"/>
</dbReference>
<evidence type="ECO:0000256" key="1">
    <source>
        <dbReference type="ARBA" id="ARBA00022729"/>
    </source>
</evidence>
<accession>A0A505DQ07</accession>
<dbReference type="InterPro" id="IPR011050">
    <property type="entry name" value="Pectin_lyase_fold/virulence"/>
</dbReference>
<protein>
    <submittedName>
        <fullName evidence="3">Phosphatase PAP2 family protein</fullName>
    </submittedName>
</protein>
<reference evidence="3 4" key="1">
    <citation type="submission" date="2019-06" db="EMBL/GenBank/DDBJ databases">
        <title>Streptomyces sporangiiformans sp. nov., a novel actinomycete isolated from soil in Mount Song.</title>
        <authorList>
            <person name="Han L."/>
        </authorList>
    </citation>
    <scope>NUCLEOTIDE SEQUENCE [LARGE SCALE GENOMIC DNA]</scope>
    <source>
        <strain evidence="3 4">NEAU-SSA 1</strain>
    </source>
</reference>
<dbReference type="InterPro" id="IPR000326">
    <property type="entry name" value="PAP2/HPO"/>
</dbReference>
<dbReference type="NCBIfam" id="TIGR02601">
    <property type="entry name" value="autotrns_rpt"/>
    <property type="match status" value="1"/>
</dbReference>
<dbReference type="Proteomes" id="UP000317378">
    <property type="component" value="Unassembled WGS sequence"/>
</dbReference>
<sequence length="659" mass="69356">MPGQQTRPPHLPPHNRQGIGIGIERRVFLRNSMGVSAGLIAAPALTAWPASAASSAPSVSSPAAFVDSYTTNTLTNQTPETNAAIRILDGFAKVWKTGSDWNTGTPLMPDVLRANMRYCARVTARRTEAQARLAFIHDRQHQSYAVIAGLGPLADLYKTGAKAVTGITSAPDGVPAGKISDTLPADAPAGSALGAGSHDSELGKVAELVDTVRGPFASGNPSKFAYQYPRPWRMTQDSEVVDTGEKDPLGYPVYASDVVVVTQLLRQRSEDPAEDGGFPSGHTNAFYLAALAMAYAVPERFQELVARACELSHTRIVSGMHSTVDVIGGRVLATALAAAALADPKNAGLKAAARAQAAAYFQQQTGTTADTLYAYAHSAGLDKDPYASRARNSAGVTPRLTYVLPKRPARDRMTVPKGAEVLLETRLPYLSATQRREVLRTTALPAGYVLLDGFEQWGRLNLFAAADGYGAFDSDVLVAMDAAEGGFAAADTWRNAIDGRGALVKRGTGTLTLTGANRYTGGTTLEEGVLAAGSRDALGCGDVRIEGGTLRLPSALRVRGAYTQSSGSTLDVTLADDGVPALTVNRRVALDRDSTLVVRLDEKCPPTPGTVIPVINAPVLQVRFGRITVDGNGNGNGDGGYDAKPVFTARGLSVRLTSK</sequence>
<gene>
    <name evidence="3" type="ORF">FGD71_005095</name>
</gene>
<dbReference type="Pfam" id="PF01569">
    <property type="entry name" value="PAP2"/>
    <property type="match status" value="1"/>
</dbReference>
<comment type="caution">
    <text evidence="3">The sequence shown here is derived from an EMBL/GenBank/DDBJ whole genome shotgun (WGS) entry which is preliminary data.</text>
</comment>
<dbReference type="SUPFAM" id="SSF48317">
    <property type="entry name" value="Acid phosphatase/Vanadium-dependent haloperoxidase"/>
    <property type="match status" value="1"/>
</dbReference>
<evidence type="ECO:0000259" key="2">
    <source>
        <dbReference type="SMART" id="SM00014"/>
    </source>
</evidence>